<dbReference type="Proteomes" id="UP000239649">
    <property type="component" value="Unassembled WGS sequence"/>
</dbReference>
<evidence type="ECO:0000313" key="2">
    <source>
        <dbReference type="Proteomes" id="UP000239649"/>
    </source>
</evidence>
<organism evidence="1 2">
    <name type="scientific">Micractinium conductrix</name>
    <dbReference type="NCBI Taxonomy" id="554055"/>
    <lineage>
        <taxon>Eukaryota</taxon>
        <taxon>Viridiplantae</taxon>
        <taxon>Chlorophyta</taxon>
        <taxon>core chlorophytes</taxon>
        <taxon>Trebouxiophyceae</taxon>
        <taxon>Chlorellales</taxon>
        <taxon>Chlorellaceae</taxon>
        <taxon>Chlorella clade</taxon>
        <taxon>Micractinium</taxon>
    </lineage>
</organism>
<sequence length="166" mass="17919">MQAVASSMSSVVAAGARRARGGQQLRRAAANGARCRAFFKFGGGKEQAKNKDGRDLGVSVDQQYWQGEKRDDYQPSDVQDYFMYMGMLASEGTYDRCEAMLASGTAPVDLLLLMACQENDDGKVEELLESGANPSTKDLDGRPAVDITTKPEIKEMLQGAIARVAA</sequence>
<evidence type="ECO:0000313" key="1">
    <source>
        <dbReference type="EMBL" id="PSC73948.1"/>
    </source>
</evidence>
<gene>
    <name evidence="1" type="ORF">C2E20_2989</name>
</gene>
<dbReference type="SUPFAM" id="SSF48403">
    <property type="entry name" value="Ankyrin repeat"/>
    <property type="match status" value="1"/>
</dbReference>
<dbReference type="GO" id="GO:0006886">
    <property type="term" value="P:intracellular protein transport"/>
    <property type="evidence" value="ECO:0007669"/>
    <property type="project" value="InterPro"/>
</dbReference>
<dbReference type="GO" id="GO:0009570">
    <property type="term" value="C:chloroplast stroma"/>
    <property type="evidence" value="ECO:0007669"/>
    <property type="project" value="InterPro"/>
</dbReference>
<dbReference type="STRING" id="554055.A0A2P6VIP4"/>
<reference evidence="1 2" key="1">
    <citation type="journal article" date="2018" name="Plant J.">
        <title>Genome sequences of Chlorella sorokiniana UTEX 1602 and Micractinium conductrix SAG 241.80: implications to maltose excretion by a green alga.</title>
        <authorList>
            <person name="Arriola M.B."/>
            <person name="Velmurugan N."/>
            <person name="Zhang Y."/>
            <person name="Plunkett M.H."/>
            <person name="Hondzo H."/>
            <person name="Barney B.M."/>
        </authorList>
    </citation>
    <scope>NUCLEOTIDE SEQUENCE [LARGE SCALE GENOMIC DNA]</scope>
    <source>
        <strain evidence="1 2">SAG 241.80</strain>
    </source>
</reference>
<proteinExistence type="predicted"/>
<comment type="caution">
    <text evidence="1">The sequence shown here is derived from an EMBL/GenBank/DDBJ whole genome shotgun (WGS) entry which is preliminary data.</text>
</comment>
<dbReference type="AlphaFoldDB" id="A0A2P6VIP4"/>
<accession>A0A2P6VIP4</accession>
<dbReference type="Gene3D" id="1.25.40.20">
    <property type="entry name" value="Ankyrin repeat-containing domain"/>
    <property type="match status" value="1"/>
</dbReference>
<name>A0A2P6VIP4_9CHLO</name>
<dbReference type="PANTHER" id="PTHR47317:SF1">
    <property type="entry name" value="PROTEIN LHCP TRANSLOCATION DEFECT"/>
    <property type="match status" value="1"/>
</dbReference>
<protein>
    <submittedName>
        <fullName evidence="1">LHCP TRANSLOCATION DEFECT-like</fullName>
    </submittedName>
</protein>
<dbReference type="PANTHER" id="PTHR47317">
    <property type="entry name" value="PROTEIN LHCP TRANSLOCATION DEFECT"/>
    <property type="match status" value="1"/>
</dbReference>
<dbReference type="InterPro" id="IPR044242">
    <property type="entry name" value="LTD-like"/>
</dbReference>
<dbReference type="GO" id="GO:0090391">
    <property type="term" value="P:granum assembly"/>
    <property type="evidence" value="ECO:0007669"/>
    <property type="project" value="InterPro"/>
</dbReference>
<keyword evidence="2" id="KW-1185">Reference proteome</keyword>
<dbReference type="GO" id="GO:0009941">
    <property type="term" value="C:chloroplast envelope"/>
    <property type="evidence" value="ECO:0007669"/>
    <property type="project" value="TreeGrafter"/>
</dbReference>
<dbReference type="InterPro" id="IPR036770">
    <property type="entry name" value="Ankyrin_rpt-contain_sf"/>
</dbReference>
<dbReference type="EMBL" id="LHPF02000006">
    <property type="protein sequence ID" value="PSC73948.1"/>
    <property type="molecule type" value="Genomic_DNA"/>
</dbReference>
<dbReference type="OrthoDB" id="539213at2759"/>